<evidence type="ECO:0000256" key="2">
    <source>
        <dbReference type="ARBA" id="ARBA00022692"/>
    </source>
</evidence>
<proteinExistence type="inferred from homology"/>
<gene>
    <name evidence="9" type="ORF">CORC01_07722</name>
</gene>
<dbReference type="InterPro" id="IPR052337">
    <property type="entry name" value="SAT4-like"/>
</dbReference>
<dbReference type="STRING" id="1209926.A0A1G4B6A9"/>
<organism evidence="9 10">
    <name type="scientific">Colletotrichum orchidophilum</name>
    <dbReference type="NCBI Taxonomy" id="1209926"/>
    <lineage>
        <taxon>Eukaryota</taxon>
        <taxon>Fungi</taxon>
        <taxon>Dikarya</taxon>
        <taxon>Ascomycota</taxon>
        <taxon>Pezizomycotina</taxon>
        <taxon>Sordariomycetes</taxon>
        <taxon>Hypocreomycetidae</taxon>
        <taxon>Glomerellales</taxon>
        <taxon>Glomerellaceae</taxon>
        <taxon>Colletotrichum</taxon>
    </lineage>
</organism>
<dbReference type="AlphaFoldDB" id="A0A1G4B6A9"/>
<evidence type="ECO:0000256" key="5">
    <source>
        <dbReference type="ARBA" id="ARBA00038359"/>
    </source>
</evidence>
<feature type="transmembrane region" description="Helical" evidence="7">
    <location>
        <begin position="217"/>
        <end position="239"/>
    </location>
</feature>
<dbReference type="GO" id="GO:0016020">
    <property type="term" value="C:membrane"/>
    <property type="evidence" value="ECO:0007669"/>
    <property type="project" value="UniProtKB-SubCell"/>
</dbReference>
<dbReference type="Proteomes" id="UP000176998">
    <property type="component" value="Unassembled WGS sequence"/>
</dbReference>
<dbReference type="GeneID" id="34560867"/>
<dbReference type="RefSeq" id="XP_022474093.1">
    <property type="nucleotide sequence ID" value="XM_022619357.1"/>
</dbReference>
<feature type="transmembrane region" description="Helical" evidence="7">
    <location>
        <begin position="20"/>
        <end position="41"/>
    </location>
</feature>
<keyword evidence="3 7" id="KW-1133">Transmembrane helix</keyword>
<accession>A0A1G4B6A9</accession>
<reference evidence="9 10" key="1">
    <citation type="submission" date="2016-09" db="EMBL/GenBank/DDBJ databases">
        <authorList>
            <person name="Capua I."/>
            <person name="De Benedictis P."/>
            <person name="Joannis T."/>
            <person name="Lombin L.H."/>
            <person name="Cattoli G."/>
        </authorList>
    </citation>
    <scope>NUCLEOTIDE SEQUENCE [LARGE SCALE GENOMIC DNA]</scope>
    <source>
        <strain evidence="9 10">IMI 309357</strain>
    </source>
</reference>
<comment type="caution">
    <text evidence="9">The sequence shown here is derived from an EMBL/GenBank/DDBJ whole genome shotgun (WGS) entry which is preliminary data.</text>
</comment>
<feature type="region of interest" description="Disordered" evidence="6">
    <location>
        <begin position="313"/>
        <end position="337"/>
    </location>
</feature>
<dbReference type="OrthoDB" id="5417844at2759"/>
<dbReference type="EMBL" id="MJBS01000063">
    <property type="protein sequence ID" value="OHE96937.1"/>
    <property type="molecule type" value="Genomic_DNA"/>
</dbReference>
<sequence length="384" mass="41806">MASPPVPNGVDLNESRVPSIIGALSGTWALAAIAVALRFFARHIQANKLWLDDWLITVSLVLNKTPRLMIPNGTGKHIWAAPPSATKAWAIGLFASEMAYTVTMSTVKWSTLALYWRIFNTRKSIRYYIWTTAGTILAWFVVVIFVLIFQCHPVHAFWARYDTEHPLTSDQYTCGVDVKMFFMGNSILNIITDALLVLLPIPYVWKLQLHTAQKLALAGVFALGTFVTVVSTARLNVILSVDLTSPDITWNFIDTIIWTHVEANTAIICGCLPCLKTILNLALNGGFKSSINSSNQNSGDQFILHDRTKLSTADSSNSLGGSGTESMQIGLGGGGVEDERPLTWLTERDSEASLHAVNDEGACGRESLSKAGGSIDTHGVSGHS</sequence>
<evidence type="ECO:0000256" key="6">
    <source>
        <dbReference type="SAM" id="MobiDB-lite"/>
    </source>
</evidence>
<evidence type="ECO:0000256" key="1">
    <source>
        <dbReference type="ARBA" id="ARBA00004141"/>
    </source>
</evidence>
<evidence type="ECO:0000313" key="10">
    <source>
        <dbReference type="Proteomes" id="UP000176998"/>
    </source>
</evidence>
<evidence type="ECO:0000259" key="8">
    <source>
        <dbReference type="Pfam" id="PF20684"/>
    </source>
</evidence>
<feature type="region of interest" description="Disordered" evidence="6">
    <location>
        <begin position="365"/>
        <end position="384"/>
    </location>
</feature>
<feature type="domain" description="Rhodopsin" evidence="8">
    <location>
        <begin position="37"/>
        <end position="280"/>
    </location>
</feature>
<name>A0A1G4B6A9_9PEZI</name>
<feature type="transmembrane region" description="Helical" evidence="7">
    <location>
        <begin position="127"/>
        <end position="149"/>
    </location>
</feature>
<evidence type="ECO:0000313" key="9">
    <source>
        <dbReference type="EMBL" id="OHE96937.1"/>
    </source>
</evidence>
<keyword evidence="10" id="KW-1185">Reference proteome</keyword>
<evidence type="ECO:0000256" key="7">
    <source>
        <dbReference type="SAM" id="Phobius"/>
    </source>
</evidence>
<evidence type="ECO:0000256" key="3">
    <source>
        <dbReference type="ARBA" id="ARBA00022989"/>
    </source>
</evidence>
<evidence type="ECO:0000256" key="4">
    <source>
        <dbReference type="ARBA" id="ARBA00023136"/>
    </source>
</evidence>
<feature type="compositionally biased region" description="Polar residues" evidence="6">
    <location>
        <begin position="313"/>
        <end position="327"/>
    </location>
</feature>
<keyword evidence="4 7" id="KW-0472">Membrane</keyword>
<dbReference type="Pfam" id="PF20684">
    <property type="entry name" value="Fung_rhodopsin"/>
    <property type="match status" value="1"/>
</dbReference>
<dbReference type="PANTHER" id="PTHR33048">
    <property type="entry name" value="PTH11-LIKE INTEGRAL MEMBRANE PROTEIN (AFU_ORTHOLOGUE AFUA_5G11245)"/>
    <property type="match status" value="1"/>
</dbReference>
<comment type="similarity">
    <text evidence="5">Belongs to the SAT4 family.</text>
</comment>
<comment type="subcellular location">
    <subcellularLocation>
        <location evidence="1">Membrane</location>
        <topology evidence="1">Multi-pass membrane protein</topology>
    </subcellularLocation>
</comment>
<feature type="transmembrane region" description="Helical" evidence="7">
    <location>
        <begin position="187"/>
        <end position="205"/>
    </location>
</feature>
<protein>
    <recommendedName>
        <fullName evidence="8">Rhodopsin domain-containing protein</fullName>
    </recommendedName>
</protein>
<dbReference type="PANTHER" id="PTHR33048:SF47">
    <property type="entry name" value="INTEGRAL MEMBRANE PROTEIN-RELATED"/>
    <property type="match status" value="1"/>
</dbReference>
<dbReference type="InterPro" id="IPR049326">
    <property type="entry name" value="Rhodopsin_dom_fungi"/>
</dbReference>
<keyword evidence="2 7" id="KW-0812">Transmembrane</keyword>